<feature type="compositionally biased region" description="Basic and acidic residues" evidence="1">
    <location>
        <begin position="686"/>
        <end position="699"/>
    </location>
</feature>
<feature type="region of interest" description="Disordered" evidence="1">
    <location>
        <begin position="678"/>
        <end position="772"/>
    </location>
</feature>
<sequence length="1012" mass="110244">MSGTEEIQSKLESDELADSSRNAGEIAHPRAQQVYRRQRLDSAAQNKIGSIHLTLDFHIAFVLGPLTRARRHLGYKINVLLEVQQGVTQDVPEISLFAGVVHTIRTASWLSSLASASLGVSPTNYICGHIGNSDNLAGESSSGSWRRASPPHIWSVPRQPASSPSPPSTTSTTRPKSALLDPPVDLGSGTPHSVVFAPHPPSNSPSYTPFQPTHRLGGQRGILSQGPSVGALPRGLSTPHQQSVKSPGSQASGPSLPTIVGLTDLHTTSSTQGIMEQPDYANLKRRMDNLWNQYEKQDESVEDATMSTSQSALMLSMKKPLDPTEYMQWEVSGNYRVALERILYQHVNRTVGELQYFLEMTAKLVPNRSRYFHVDPENALLPILGGCGDIHQLTVVWELLRSRLELGQKFLLKYKKEIEMPESIEVFSPVSTTQSVTEGLRELDSNEQKAKHMLAYYPHHNESFHGVRDSLGVVTSSWSSLDDRLHAQASSETPGIQVEQDPDNTMGTKGKGKSNVADEKHDPWEAASISRYHRTPSLDTSQESVHSDNRSRGEVLADIPVAFQPRSFPSALLGSTSKFKDQHTFWVNMERRDARVAAAPTTPVQPASSDPNILKRMAVGPMSSVSERYRQETEGGSSFIQQRIGPPLAPRPSNPFETSIWTSPPQDVAIVRRGLLPKSSGTSVHSEAHHAGHGGEENHGLGGDPNPGGGPSGNGGSDPDPGTPRRGGHRPPGPPGGSGGGHGPPGPPDGAGGGHGPPGPPGTNANGTKGPPNLAYLPTIDVKLKLGDLPAWDGNHDTAIKYFTDVAEVASLGGTVPQLLGHWLGARLVEESPVQVWYSSLPGHQKARMKSHWIVFLQVIKEEWLGQLWQRKMNQVYELQRFRQKGHETEMPKAYVSRRIMYVRMLIDTDDGGPREVYHIMEKAPISWSPILLLESIQSTPELLKKVIEHEDALIEASSRDSGQALTTETLLPMLRSLGINVSDSNANLVQESHFAGNSSDNPEPEEGKDII</sequence>
<feature type="compositionally biased region" description="Polar residues" evidence="1">
    <location>
        <begin position="993"/>
        <end position="1002"/>
    </location>
</feature>
<feature type="region of interest" description="Disordered" evidence="1">
    <location>
        <begin position="485"/>
        <end position="552"/>
    </location>
</feature>
<name>A0AAD7F879_9AGAR</name>
<dbReference type="EMBL" id="JARKIF010000136">
    <property type="protein sequence ID" value="KAJ7603596.1"/>
    <property type="molecule type" value="Genomic_DNA"/>
</dbReference>
<feature type="region of interest" description="Disordered" evidence="1">
    <location>
        <begin position="993"/>
        <end position="1012"/>
    </location>
</feature>
<evidence type="ECO:0000313" key="2">
    <source>
        <dbReference type="EMBL" id="KAJ7603596.1"/>
    </source>
</evidence>
<protein>
    <submittedName>
        <fullName evidence="2">Uncharacterized protein</fullName>
    </submittedName>
</protein>
<proteinExistence type="predicted"/>
<accession>A0AAD7F879</accession>
<feature type="region of interest" description="Disordered" evidence="1">
    <location>
        <begin position="629"/>
        <end position="662"/>
    </location>
</feature>
<dbReference type="Proteomes" id="UP001221142">
    <property type="component" value="Unassembled WGS sequence"/>
</dbReference>
<feature type="compositionally biased region" description="Gly residues" evidence="1">
    <location>
        <begin position="700"/>
        <end position="716"/>
    </location>
</feature>
<feature type="region of interest" description="Disordered" evidence="1">
    <location>
        <begin position="1"/>
        <end position="23"/>
    </location>
</feature>
<gene>
    <name evidence="2" type="ORF">FB45DRAFT_1014153</name>
</gene>
<comment type="caution">
    <text evidence="2">The sequence shown here is derived from an EMBL/GenBank/DDBJ whole genome shotgun (WGS) entry which is preliminary data.</text>
</comment>
<dbReference type="AlphaFoldDB" id="A0AAD7F879"/>
<keyword evidence="3" id="KW-1185">Reference proteome</keyword>
<evidence type="ECO:0000313" key="3">
    <source>
        <dbReference type="Proteomes" id="UP001221142"/>
    </source>
</evidence>
<organism evidence="2 3">
    <name type="scientific">Roridomyces roridus</name>
    <dbReference type="NCBI Taxonomy" id="1738132"/>
    <lineage>
        <taxon>Eukaryota</taxon>
        <taxon>Fungi</taxon>
        <taxon>Dikarya</taxon>
        <taxon>Basidiomycota</taxon>
        <taxon>Agaricomycotina</taxon>
        <taxon>Agaricomycetes</taxon>
        <taxon>Agaricomycetidae</taxon>
        <taxon>Agaricales</taxon>
        <taxon>Marasmiineae</taxon>
        <taxon>Mycenaceae</taxon>
        <taxon>Roridomyces</taxon>
    </lineage>
</organism>
<evidence type="ECO:0000256" key="1">
    <source>
        <dbReference type="SAM" id="MobiDB-lite"/>
    </source>
</evidence>
<feature type="compositionally biased region" description="Low complexity" evidence="1">
    <location>
        <begin position="157"/>
        <end position="178"/>
    </location>
</feature>
<feature type="compositionally biased region" description="Low complexity" evidence="1">
    <location>
        <begin position="762"/>
        <end position="772"/>
    </location>
</feature>
<feature type="region of interest" description="Disordered" evidence="1">
    <location>
        <begin position="137"/>
        <end position="255"/>
    </location>
</feature>
<feature type="compositionally biased region" description="Polar residues" evidence="1">
    <location>
        <begin position="238"/>
        <end position="255"/>
    </location>
</feature>
<feature type="compositionally biased region" description="Gly residues" evidence="1">
    <location>
        <begin position="736"/>
        <end position="756"/>
    </location>
</feature>
<reference evidence="2" key="1">
    <citation type="submission" date="2023-03" db="EMBL/GenBank/DDBJ databases">
        <title>Massive genome expansion in bonnet fungi (Mycena s.s.) driven by repeated elements and novel gene families across ecological guilds.</title>
        <authorList>
            <consortium name="Lawrence Berkeley National Laboratory"/>
            <person name="Harder C.B."/>
            <person name="Miyauchi S."/>
            <person name="Viragh M."/>
            <person name="Kuo A."/>
            <person name="Thoen E."/>
            <person name="Andreopoulos B."/>
            <person name="Lu D."/>
            <person name="Skrede I."/>
            <person name="Drula E."/>
            <person name="Henrissat B."/>
            <person name="Morin E."/>
            <person name="Kohler A."/>
            <person name="Barry K."/>
            <person name="LaButti K."/>
            <person name="Morin E."/>
            <person name="Salamov A."/>
            <person name="Lipzen A."/>
            <person name="Mereny Z."/>
            <person name="Hegedus B."/>
            <person name="Baldrian P."/>
            <person name="Stursova M."/>
            <person name="Weitz H."/>
            <person name="Taylor A."/>
            <person name="Grigoriev I.V."/>
            <person name="Nagy L.G."/>
            <person name="Martin F."/>
            <person name="Kauserud H."/>
        </authorList>
    </citation>
    <scope>NUCLEOTIDE SEQUENCE</scope>
    <source>
        <strain evidence="2">9284</strain>
    </source>
</reference>